<accession>A0A8J5MQ52</accession>
<dbReference type="EMBL" id="JAHLQT010033046">
    <property type="protein sequence ID" value="KAG7159651.1"/>
    <property type="molecule type" value="Genomic_DNA"/>
</dbReference>
<evidence type="ECO:0000256" key="3">
    <source>
        <dbReference type="PROSITE-ProRule" id="PRU00023"/>
    </source>
</evidence>
<dbReference type="InterPro" id="IPR036770">
    <property type="entry name" value="Ankyrin_rpt-contain_sf"/>
</dbReference>
<dbReference type="AlphaFoldDB" id="A0A8J5MQ52"/>
<organism evidence="4 5">
    <name type="scientific">Homarus americanus</name>
    <name type="common">American lobster</name>
    <dbReference type="NCBI Taxonomy" id="6706"/>
    <lineage>
        <taxon>Eukaryota</taxon>
        <taxon>Metazoa</taxon>
        <taxon>Ecdysozoa</taxon>
        <taxon>Arthropoda</taxon>
        <taxon>Crustacea</taxon>
        <taxon>Multicrustacea</taxon>
        <taxon>Malacostraca</taxon>
        <taxon>Eumalacostraca</taxon>
        <taxon>Eucarida</taxon>
        <taxon>Decapoda</taxon>
        <taxon>Pleocyemata</taxon>
        <taxon>Astacidea</taxon>
        <taxon>Nephropoidea</taxon>
        <taxon>Nephropidae</taxon>
        <taxon>Homarus</taxon>
    </lineage>
</organism>
<evidence type="ECO:0000256" key="2">
    <source>
        <dbReference type="ARBA" id="ARBA00023043"/>
    </source>
</evidence>
<dbReference type="PROSITE" id="PS50297">
    <property type="entry name" value="ANK_REP_REGION"/>
    <property type="match status" value="1"/>
</dbReference>
<evidence type="ECO:0000313" key="4">
    <source>
        <dbReference type="EMBL" id="KAG7159651.1"/>
    </source>
</evidence>
<comment type="caution">
    <text evidence="4">The sequence shown here is derived from an EMBL/GenBank/DDBJ whole genome shotgun (WGS) entry which is preliminary data.</text>
</comment>
<evidence type="ECO:0000256" key="1">
    <source>
        <dbReference type="ARBA" id="ARBA00022737"/>
    </source>
</evidence>
<dbReference type="Gene3D" id="3.30.460.90">
    <property type="match status" value="1"/>
</dbReference>
<dbReference type="PROSITE" id="PS50088">
    <property type="entry name" value="ANK_REPEAT"/>
    <property type="match status" value="1"/>
</dbReference>
<dbReference type="InterPro" id="IPR050889">
    <property type="entry name" value="Dendritic_Spine_Reg/Scaffold"/>
</dbReference>
<dbReference type="Pfam" id="PF12796">
    <property type="entry name" value="Ank_2"/>
    <property type="match status" value="1"/>
</dbReference>
<evidence type="ECO:0000313" key="5">
    <source>
        <dbReference type="Proteomes" id="UP000747542"/>
    </source>
</evidence>
<dbReference type="InterPro" id="IPR002110">
    <property type="entry name" value="Ankyrin_rpt"/>
</dbReference>
<dbReference type="PANTHER" id="PTHR24166:SF48">
    <property type="entry name" value="PROTEIN VAPYRIN"/>
    <property type="match status" value="1"/>
</dbReference>
<dbReference type="SUPFAM" id="SSF48403">
    <property type="entry name" value="Ankyrin repeat"/>
    <property type="match status" value="1"/>
</dbReference>
<proteinExistence type="predicted"/>
<protein>
    <submittedName>
        <fullName evidence="4">Ankyrin repeat, SAM and basic leucine zipper domain-containing protein 1-like 2</fullName>
    </submittedName>
</protein>
<dbReference type="SMART" id="SM00248">
    <property type="entry name" value="ANK"/>
    <property type="match status" value="3"/>
</dbReference>
<gene>
    <name evidence="4" type="primary">ASZ1-L2</name>
    <name evidence="4" type="ORF">Hamer_G025301</name>
</gene>
<keyword evidence="2 3" id="KW-0040">ANK repeat</keyword>
<reference evidence="4" key="1">
    <citation type="journal article" date="2021" name="Sci. Adv.">
        <title>The American lobster genome reveals insights on longevity, neural, and immune adaptations.</title>
        <authorList>
            <person name="Polinski J.M."/>
            <person name="Zimin A.V."/>
            <person name="Clark K.F."/>
            <person name="Kohn A.B."/>
            <person name="Sadowski N."/>
            <person name="Timp W."/>
            <person name="Ptitsyn A."/>
            <person name="Khanna P."/>
            <person name="Romanova D.Y."/>
            <person name="Williams P."/>
            <person name="Greenwood S.J."/>
            <person name="Moroz L.L."/>
            <person name="Walt D.R."/>
            <person name="Bodnar A.G."/>
        </authorList>
    </citation>
    <scope>NUCLEOTIDE SEQUENCE</scope>
    <source>
        <strain evidence="4">GMGI-L3</strain>
    </source>
</reference>
<keyword evidence="1" id="KW-0677">Repeat</keyword>
<dbReference type="Gene3D" id="1.25.40.20">
    <property type="entry name" value="Ankyrin repeat-containing domain"/>
    <property type="match status" value="1"/>
</dbReference>
<feature type="repeat" description="ANK" evidence="3">
    <location>
        <begin position="231"/>
        <end position="263"/>
    </location>
</feature>
<dbReference type="Proteomes" id="UP000747542">
    <property type="component" value="Unassembled WGS sequence"/>
</dbReference>
<name>A0A8J5MQ52_HOMAM</name>
<sequence>MYLQAFIHVLKWERTNLTHFPEVEEGVGQLILTMRCDNFWQASWPNGGSVFHLTELMVQAVRTKCTLTCSFIHEAGGHASLCTKSGVSPLHAALEVGHWNLARQMIKNMGGCLYVADFGGRLPTTMMPSRLRQHLEQNIYNKERIQLEDLHYKIKDKVEKHQMQKLLRVQKNLITTYWDTITGNTATTICQEPFNKAQVLLIASQGGMLQLIYLLVKVGGVEIDTQVDPTNGTTAIHQAASHGKSGCVLLLLSLGADPLLEDRYRQTGPHLAAMFGHQKAFELFRECLDQQEPSCRAGTTPTDVKNNFSKYLKMYNRCESNQEHIDNNPTDATINLLKRTEIRNLVKNAQKVTVDYTKGEAQEVKEVITKEMTAITDKVADIDSTYTGTLTLLGSTADSTRLYYPDEFDFNLTLKSFSDVTVRIIKQTKKDVLLSGHKLKIEIETENPSLQGNRLMSNLYDRVRESLNSYVLQDDRLSLVPPGVTRTQVGLALSLAWQGSEYPLLLVDIDLVPVLSVPWPKEIMRPPLTPVDSQMIHLSNTGDAKWRCSFAATEVEVVKKLAPQERQVFLTGKTLLSYMKAELWMPRDVKNQFSWWDSRYWSIPIPAGFCFKNSFLKLLQVKRENKIQWKEGDTMTHVTEVFEIMCLKTDDTKHLVPAKVHAYFGGDYEKPKVGEGAPLINEFLKKSLTKLSNPKVGFLGFKQGFL</sequence>
<feature type="non-terminal residue" evidence="4">
    <location>
        <position position="706"/>
    </location>
</feature>
<keyword evidence="5" id="KW-1185">Reference proteome</keyword>
<dbReference type="PANTHER" id="PTHR24166">
    <property type="entry name" value="ROLLING PEBBLES, ISOFORM B"/>
    <property type="match status" value="1"/>
</dbReference>